<evidence type="ECO:0000313" key="9">
    <source>
        <dbReference type="Proteomes" id="UP000694388"/>
    </source>
</evidence>
<keyword evidence="2" id="KW-0964">Secreted</keyword>
<organism evidence="8 9">
    <name type="scientific">Eptatretus burgeri</name>
    <name type="common">Inshore hagfish</name>
    <dbReference type="NCBI Taxonomy" id="7764"/>
    <lineage>
        <taxon>Eukaryota</taxon>
        <taxon>Metazoa</taxon>
        <taxon>Chordata</taxon>
        <taxon>Craniata</taxon>
        <taxon>Vertebrata</taxon>
        <taxon>Cyclostomata</taxon>
        <taxon>Myxini</taxon>
        <taxon>Myxiniformes</taxon>
        <taxon>Myxinidae</taxon>
        <taxon>Eptatretinae</taxon>
        <taxon>Eptatretus</taxon>
    </lineage>
</organism>
<dbReference type="GO" id="GO:0005576">
    <property type="term" value="C:extracellular region"/>
    <property type="evidence" value="ECO:0007669"/>
    <property type="project" value="UniProtKB-SubCell"/>
</dbReference>
<evidence type="ECO:0000256" key="3">
    <source>
        <dbReference type="ARBA" id="ARBA00022729"/>
    </source>
</evidence>
<evidence type="ECO:0000256" key="4">
    <source>
        <dbReference type="ARBA" id="ARBA00023157"/>
    </source>
</evidence>
<proteinExistence type="predicted"/>
<reference evidence="8" key="2">
    <citation type="submission" date="2025-09" db="UniProtKB">
        <authorList>
            <consortium name="Ensembl"/>
        </authorList>
    </citation>
    <scope>IDENTIFICATION</scope>
</reference>
<keyword evidence="4" id="KW-1015">Disulfide bond</keyword>
<dbReference type="PANTHER" id="PTHR15427">
    <property type="entry name" value="EMILIN ELASTIN MICROFIBRIL INTERFACE-LOCATED PROTEIN ELASTIN MICROFIBRIL INTERFACER"/>
    <property type="match status" value="1"/>
</dbReference>
<evidence type="ECO:0000256" key="6">
    <source>
        <dbReference type="SAM" id="SignalP"/>
    </source>
</evidence>
<dbReference type="Ensembl" id="ENSEBUT00000023358.1">
    <property type="protein sequence ID" value="ENSEBUP00000022781.1"/>
    <property type="gene ID" value="ENSEBUG00000014036.1"/>
</dbReference>
<evidence type="ECO:0000256" key="1">
    <source>
        <dbReference type="ARBA" id="ARBA00004613"/>
    </source>
</evidence>
<dbReference type="GeneTree" id="ENSGT01030000234633"/>
<protein>
    <recommendedName>
        <fullName evidence="7">EMI domain-containing protein</fullName>
    </recommendedName>
</protein>
<comment type="subcellular location">
    <subcellularLocation>
        <location evidence="1">Secreted</location>
    </subcellularLocation>
</comment>
<reference evidence="8" key="1">
    <citation type="submission" date="2025-08" db="UniProtKB">
        <authorList>
            <consortium name="Ensembl"/>
        </authorList>
    </citation>
    <scope>IDENTIFICATION</scope>
</reference>
<keyword evidence="9" id="KW-1185">Reference proteome</keyword>
<feature type="signal peptide" evidence="6">
    <location>
        <begin position="1"/>
        <end position="34"/>
    </location>
</feature>
<dbReference type="InterPro" id="IPR011489">
    <property type="entry name" value="EMI_domain"/>
</dbReference>
<dbReference type="PANTHER" id="PTHR15427:SF1">
    <property type="entry name" value="EMILIN-1"/>
    <property type="match status" value="1"/>
</dbReference>
<evidence type="ECO:0000259" key="7">
    <source>
        <dbReference type="PROSITE" id="PS51041"/>
    </source>
</evidence>
<feature type="chain" id="PRO_5034702976" description="EMI domain-containing protein" evidence="6">
    <location>
        <begin position="35"/>
        <end position="743"/>
    </location>
</feature>
<keyword evidence="3 6" id="KW-0732">Signal</keyword>
<feature type="coiled-coil region" evidence="5">
    <location>
        <begin position="379"/>
        <end position="439"/>
    </location>
</feature>
<dbReference type="OMA" id="CCHESKT"/>
<dbReference type="Pfam" id="PF07546">
    <property type="entry name" value="EMI"/>
    <property type="match status" value="1"/>
</dbReference>
<evidence type="ECO:0000313" key="8">
    <source>
        <dbReference type="Ensembl" id="ENSEBUP00000022781.1"/>
    </source>
</evidence>
<keyword evidence="5" id="KW-0175">Coiled coil</keyword>
<dbReference type="AlphaFoldDB" id="A0A8C4WZQ5"/>
<dbReference type="InterPro" id="IPR050392">
    <property type="entry name" value="Collagen/C1q_domain"/>
</dbReference>
<evidence type="ECO:0000256" key="2">
    <source>
        <dbReference type="ARBA" id="ARBA00022525"/>
    </source>
</evidence>
<sequence length="743" mass="83391">ETMRGVAMWWCSSATNNLPMRLCVLSVFCRNWCAFVVSRTVSCVVEDGLQRFAKAEYQPCAWGQYACPRVLTYRMCVRPRYKIAYKKVNEMEWRCCPGYSGHNCLIRVSEYPTVPVTHTPRPGISHGDMIPVPGRPASLPNHRNPGNLDGEKINSLEGDVRQLTHTVNGLQHTLSNLQRAFNEDSNHLRNLINTYNNNLNGFRPEDVSLAGHKHTQPSQSSSNLLRGLHEVNITLQRKGKALDHLRGTLSDHDARINSIIKELGDRHHGNLPGEGANGAATVVETNLESGALDRRLLQLRGDIINEIRSNLLSPPYASAASCGCRAELEELRARQAESDLALSRLRDESQSWRDHYERQLKSLNSATREDCCEDAVKLRRRLEKELRKLWASIESLREKPPPGWSAFPDTSIQGLEGRLRALEDARTRWEDEIGRFQSDLNRVISEIGTLRRENMKITTNLTHLTGQVHRGGAWLNGPEGGGCPTSCTNAIVSLRDELFPKIVTIGDTVNENQHRIRSLNITIRHVTGIQGGSESDGSLAKIWVVLDGIGDRMVELEKSLTNINHSISKCDAAVTKVNETVQEADAGLSARISWVREQVDEQNTILRGQSQALAGLEGGLDHIKHRIESESQVCKDEVEHRIRTLETASEKLDGLRKILQRLETDVGDHVTRLNERIKGLDNYMTTCCHESKTLGDRVDKLHIYLDKRLARINNSLDHVGHNFKDILKGKACCEMMVPLLPTC</sequence>
<dbReference type="PROSITE" id="PS51041">
    <property type="entry name" value="EMI"/>
    <property type="match status" value="1"/>
</dbReference>
<name>A0A8C4WZQ5_EPTBU</name>
<accession>A0A8C4WZQ5</accession>
<feature type="domain" description="EMI" evidence="7">
    <location>
        <begin position="29"/>
        <end position="106"/>
    </location>
</feature>
<evidence type="ECO:0000256" key="5">
    <source>
        <dbReference type="SAM" id="Coils"/>
    </source>
</evidence>
<dbReference type="Proteomes" id="UP000694388">
    <property type="component" value="Unplaced"/>
</dbReference>